<proteinExistence type="predicted"/>
<feature type="region of interest" description="Disordered" evidence="1">
    <location>
        <begin position="22"/>
        <end position="60"/>
    </location>
</feature>
<keyword evidence="3" id="KW-1185">Reference proteome</keyword>
<gene>
    <name evidence="2" type="ORF">HAX54_046254</name>
</gene>
<comment type="caution">
    <text evidence="2">The sequence shown here is derived from an EMBL/GenBank/DDBJ whole genome shotgun (WGS) entry which is preliminary data.</text>
</comment>
<dbReference type="EMBL" id="JACEIK010000728">
    <property type="protein sequence ID" value="MCD7461493.1"/>
    <property type="molecule type" value="Genomic_DNA"/>
</dbReference>
<feature type="compositionally biased region" description="Polar residues" evidence="1">
    <location>
        <begin position="39"/>
        <end position="56"/>
    </location>
</feature>
<accession>A0ABS8SRX3</accession>
<evidence type="ECO:0000313" key="2">
    <source>
        <dbReference type="EMBL" id="MCD7461493.1"/>
    </source>
</evidence>
<evidence type="ECO:0000256" key="1">
    <source>
        <dbReference type="SAM" id="MobiDB-lite"/>
    </source>
</evidence>
<evidence type="ECO:0000313" key="3">
    <source>
        <dbReference type="Proteomes" id="UP000823775"/>
    </source>
</evidence>
<name>A0ABS8SRX3_DATST</name>
<reference evidence="2 3" key="1">
    <citation type="journal article" date="2021" name="BMC Genomics">
        <title>Datura genome reveals duplications of psychoactive alkaloid biosynthetic genes and high mutation rate following tissue culture.</title>
        <authorList>
            <person name="Rajewski A."/>
            <person name="Carter-House D."/>
            <person name="Stajich J."/>
            <person name="Litt A."/>
        </authorList>
    </citation>
    <scope>NUCLEOTIDE SEQUENCE [LARGE SCALE GENOMIC DNA]</scope>
    <source>
        <strain evidence="2">AR-01</strain>
    </source>
</reference>
<organism evidence="2 3">
    <name type="scientific">Datura stramonium</name>
    <name type="common">Jimsonweed</name>
    <name type="synonym">Common thornapple</name>
    <dbReference type="NCBI Taxonomy" id="4076"/>
    <lineage>
        <taxon>Eukaryota</taxon>
        <taxon>Viridiplantae</taxon>
        <taxon>Streptophyta</taxon>
        <taxon>Embryophyta</taxon>
        <taxon>Tracheophyta</taxon>
        <taxon>Spermatophyta</taxon>
        <taxon>Magnoliopsida</taxon>
        <taxon>eudicotyledons</taxon>
        <taxon>Gunneridae</taxon>
        <taxon>Pentapetalae</taxon>
        <taxon>asterids</taxon>
        <taxon>lamiids</taxon>
        <taxon>Solanales</taxon>
        <taxon>Solanaceae</taxon>
        <taxon>Solanoideae</taxon>
        <taxon>Datureae</taxon>
        <taxon>Datura</taxon>
    </lineage>
</organism>
<protein>
    <submittedName>
        <fullName evidence="2">Uncharacterized protein</fullName>
    </submittedName>
</protein>
<sequence length="167" mass="18936">MAEKGKLLQYVDLDCKNETQALAKEDQGQKQKTKGKAHSSGTSNATTPSGLGQNDAQGGGWKNLRAQHQLGLKQTMRTRIRWRGLAVEEYKVKQHVAQSIVPKFNPSWKWAHNYQCTDKGRIWLLWNPNAADITITHTREQFLNGKVTLANVNMEFQFTTVYGQHTL</sequence>
<dbReference type="Proteomes" id="UP000823775">
    <property type="component" value="Unassembled WGS sequence"/>
</dbReference>